<organism evidence="2 3">
    <name type="scientific">Brevibacillus borstelensis AK1</name>
    <dbReference type="NCBI Taxonomy" id="1300222"/>
    <lineage>
        <taxon>Bacteria</taxon>
        <taxon>Bacillati</taxon>
        <taxon>Bacillota</taxon>
        <taxon>Bacilli</taxon>
        <taxon>Bacillales</taxon>
        <taxon>Paenibacillaceae</taxon>
        <taxon>Brevibacillus</taxon>
    </lineage>
</organism>
<feature type="domain" description="PilZ" evidence="1">
    <location>
        <begin position="82"/>
        <end position="193"/>
    </location>
</feature>
<keyword evidence="3" id="KW-1185">Reference proteome</keyword>
<dbReference type="OrthoDB" id="2465071at2"/>
<protein>
    <recommendedName>
        <fullName evidence="1">PilZ domain-containing protein</fullName>
    </recommendedName>
</protein>
<dbReference type="SUPFAM" id="SSF141371">
    <property type="entry name" value="PilZ domain-like"/>
    <property type="match status" value="1"/>
</dbReference>
<dbReference type="Gene3D" id="2.40.10.220">
    <property type="entry name" value="predicted glycosyltransferase like domains"/>
    <property type="match status" value="1"/>
</dbReference>
<proteinExistence type="predicted"/>
<dbReference type="AlphaFoldDB" id="M8E5C8"/>
<sequence>MDSFLQIKKGKQLFEGSVIYEEGDLIEAVFPEIAEVVVGDQLPCLLTDNYETISNFEAVVVAKEKNRLFLFHSPTAIEFREQRRRYPRFDVDMSGWIRYKADPGQHRFSLHTQRVALINLSLGGLALRVDRPIPREQTITFSTELYGRHREDGVVLAELQVIHERMEGGFYFYGCKIVRIQARYFHALRKYILQRQLEERRHFLPE</sequence>
<dbReference type="Proteomes" id="UP000012081">
    <property type="component" value="Unassembled WGS sequence"/>
</dbReference>
<gene>
    <name evidence="2" type="ORF">I532_21370</name>
</gene>
<evidence type="ECO:0000259" key="1">
    <source>
        <dbReference type="Pfam" id="PF07238"/>
    </source>
</evidence>
<evidence type="ECO:0000313" key="2">
    <source>
        <dbReference type="EMBL" id="EMT50660.1"/>
    </source>
</evidence>
<reference evidence="2 3" key="1">
    <citation type="submission" date="2013-03" db="EMBL/GenBank/DDBJ databases">
        <title>Assembly of a new bacterial strain Brevibacillus borstelensis AK1.</title>
        <authorList>
            <person name="Rajan I."/>
            <person name="PoliReddy D."/>
            <person name="Sugumar T."/>
            <person name="Rathinam K."/>
            <person name="Alqarawi S."/>
            <person name="Khalil A.B."/>
            <person name="Sivakumar N."/>
        </authorList>
    </citation>
    <scope>NUCLEOTIDE SEQUENCE [LARGE SCALE GENOMIC DNA]</scope>
    <source>
        <strain evidence="2 3">AK1</strain>
    </source>
</reference>
<accession>M8E5C8</accession>
<comment type="caution">
    <text evidence="2">The sequence shown here is derived from an EMBL/GenBank/DDBJ whole genome shotgun (WGS) entry which is preliminary data.</text>
</comment>
<dbReference type="RefSeq" id="WP_003391085.1">
    <property type="nucleotide sequence ID" value="NZ_APBN01000013.1"/>
</dbReference>
<dbReference type="Pfam" id="PF07238">
    <property type="entry name" value="PilZ"/>
    <property type="match status" value="1"/>
</dbReference>
<dbReference type="GO" id="GO:0035438">
    <property type="term" value="F:cyclic-di-GMP binding"/>
    <property type="evidence" value="ECO:0007669"/>
    <property type="project" value="InterPro"/>
</dbReference>
<dbReference type="EMBL" id="APBN01000013">
    <property type="protein sequence ID" value="EMT50660.1"/>
    <property type="molecule type" value="Genomic_DNA"/>
</dbReference>
<name>M8E5C8_9BACL</name>
<dbReference type="InterPro" id="IPR009875">
    <property type="entry name" value="PilZ_domain"/>
</dbReference>
<dbReference type="STRING" id="1300222.I532_21370"/>
<dbReference type="PATRIC" id="fig|1300222.3.peg.4494"/>
<evidence type="ECO:0000313" key="3">
    <source>
        <dbReference type="Proteomes" id="UP000012081"/>
    </source>
</evidence>